<feature type="transmembrane region" description="Helical" evidence="2">
    <location>
        <begin position="148"/>
        <end position="165"/>
    </location>
</feature>
<dbReference type="AlphaFoldDB" id="A0AAD9X8G0"/>
<evidence type="ECO:0000256" key="1">
    <source>
        <dbReference type="ARBA" id="ARBA00006347"/>
    </source>
</evidence>
<dbReference type="InterPro" id="IPR013766">
    <property type="entry name" value="Thioredoxin_domain"/>
</dbReference>
<dbReference type="Pfam" id="PF00085">
    <property type="entry name" value="Thioredoxin"/>
    <property type="match status" value="1"/>
</dbReference>
<dbReference type="EMBL" id="JANJYI010000004">
    <property type="protein sequence ID" value="KAK2654825.1"/>
    <property type="molecule type" value="Genomic_DNA"/>
</dbReference>
<dbReference type="GO" id="GO:0034976">
    <property type="term" value="P:response to endoplasmic reticulum stress"/>
    <property type="evidence" value="ECO:0007669"/>
    <property type="project" value="TreeGrafter"/>
</dbReference>
<keyword evidence="2" id="KW-0472">Membrane</keyword>
<sequence length="183" mass="20701">MKPYIDAFPSASLVTAFDNKISSKLLLESDLTSSNIETNASGQIVVGKKFDDLVLNGTQNVFLEVHTPWCINCETMSKRVEKLAKHFEGLDNVFARLDASANEDPILQWQERQYMVSFSDTATNELPSPLVDMSETGAGFDSREPVSLWLWFLLTCFIFLSSLLVNDNCMQLHYCFCNNPYYS</sequence>
<dbReference type="InterPro" id="IPR036249">
    <property type="entry name" value="Thioredoxin-like_sf"/>
</dbReference>
<dbReference type="PANTHER" id="PTHR18929:SF189">
    <property type="entry name" value="PROTEIN DISULFIDE ISOMERASE-LIKE 1-5-RELATED"/>
    <property type="match status" value="1"/>
</dbReference>
<comment type="similarity">
    <text evidence="1">Belongs to the protein disulfide isomerase family.</text>
</comment>
<evidence type="ECO:0000256" key="2">
    <source>
        <dbReference type="SAM" id="Phobius"/>
    </source>
</evidence>
<evidence type="ECO:0000313" key="4">
    <source>
        <dbReference type="EMBL" id="KAK2654825.1"/>
    </source>
</evidence>
<dbReference type="PANTHER" id="PTHR18929">
    <property type="entry name" value="PROTEIN DISULFIDE ISOMERASE"/>
    <property type="match status" value="1"/>
</dbReference>
<organism evidence="4 5">
    <name type="scientific">Dipteronia dyeriana</name>
    <dbReference type="NCBI Taxonomy" id="168575"/>
    <lineage>
        <taxon>Eukaryota</taxon>
        <taxon>Viridiplantae</taxon>
        <taxon>Streptophyta</taxon>
        <taxon>Embryophyta</taxon>
        <taxon>Tracheophyta</taxon>
        <taxon>Spermatophyta</taxon>
        <taxon>Magnoliopsida</taxon>
        <taxon>eudicotyledons</taxon>
        <taxon>Gunneridae</taxon>
        <taxon>Pentapetalae</taxon>
        <taxon>rosids</taxon>
        <taxon>malvids</taxon>
        <taxon>Sapindales</taxon>
        <taxon>Sapindaceae</taxon>
        <taxon>Hippocastanoideae</taxon>
        <taxon>Acereae</taxon>
        <taxon>Dipteronia</taxon>
    </lineage>
</organism>
<accession>A0AAD9X8G0</accession>
<keyword evidence="5" id="KW-1185">Reference proteome</keyword>
<feature type="domain" description="Thioredoxin" evidence="3">
    <location>
        <begin position="45"/>
        <end position="106"/>
    </location>
</feature>
<dbReference type="Proteomes" id="UP001280121">
    <property type="component" value="Unassembled WGS sequence"/>
</dbReference>
<gene>
    <name evidence="4" type="ORF">Ddye_014681</name>
</gene>
<evidence type="ECO:0000313" key="5">
    <source>
        <dbReference type="Proteomes" id="UP001280121"/>
    </source>
</evidence>
<protein>
    <recommendedName>
        <fullName evidence="3">Thioredoxin domain-containing protein</fullName>
    </recommendedName>
</protein>
<dbReference type="GO" id="GO:0005783">
    <property type="term" value="C:endoplasmic reticulum"/>
    <property type="evidence" value="ECO:0007669"/>
    <property type="project" value="TreeGrafter"/>
</dbReference>
<keyword evidence="2" id="KW-0812">Transmembrane</keyword>
<name>A0AAD9X8G0_9ROSI</name>
<proteinExistence type="inferred from homology"/>
<keyword evidence="2" id="KW-1133">Transmembrane helix</keyword>
<comment type="caution">
    <text evidence="4">The sequence shown here is derived from an EMBL/GenBank/DDBJ whole genome shotgun (WGS) entry which is preliminary data.</text>
</comment>
<dbReference type="Gene3D" id="3.40.30.10">
    <property type="entry name" value="Glutaredoxin"/>
    <property type="match status" value="1"/>
</dbReference>
<dbReference type="SUPFAM" id="SSF52833">
    <property type="entry name" value="Thioredoxin-like"/>
    <property type="match status" value="1"/>
</dbReference>
<evidence type="ECO:0000259" key="3">
    <source>
        <dbReference type="Pfam" id="PF00085"/>
    </source>
</evidence>
<reference evidence="4" key="1">
    <citation type="journal article" date="2023" name="Plant J.">
        <title>Genome sequences and population genomics provide insights into the demographic history, inbreeding, and mutation load of two 'living fossil' tree species of Dipteronia.</title>
        <authorList>
            <person name="Feng Y."/>
            <person name="Comes H.P."/>
            <person name="Chen J."/>
            <person name="Zhu S."/>
            <person name="Lu R."/>
            <person name="Zhang X."/>
            <person name="Li P."/>
            <person name="Qiu J."/>
            <person name="Olsen K.M."/>
            <person name="Qiu Y."/>
        </authorList>
    </citation>
    <scope>NUCLEOTIDE SEQUENCE</scope>
    <source>
        <strain evidence="4">KIB01</strain>
    </source>
</reference>
<dbReference type="GO" id="GO:0006457">
    <property type="term" value="P:protein folding"/>
    <property type="evidence" value="ECO:0007669"/>
    <property type="project" value="TreeGrafter"/>
</dbReference>
<dbReference type="GO" id="GO:0003756">
    <property type="term" value="F:protein disulfide isomerase activity"/>
    <property type="evidence" value="ECO:0007669"/>
    <property type="project" value="TreeGrafter"/>
</dbReference>